<dbReference type="Proteomes" id="UP001319846">
    <property type="component" value="Unassembled WGS sequence"/>
</dbReference>
<proteinExistence type="predicted"/>
<keyword evidence="2" id="KW-1185">Reference proteome</keyword>
<accession>A0ACC5VSN3</accession>
<dbReference type="EMBL" id="JABYQT010000002">
    <property type="protein sequence ID" value="MBZ5486898.1"/>
    <property type="molecule type" value="Genomic_DNA"/>
</dbReference>
<comment type="caution">
    <text evidence="1">The sequence shown here is derived from an EMBL/GenBank/DDBJ whole genome shotgun (WGS) entry which is preliminary data.</text>
</comment>
<organism evidence="1 2">
    <name type="scientific">Vreelandella aquamarina</name>
    <dbReference type="NCBI Taxonomy" id="77097"/>
    <lineage>
        <taxon>Bacteria</taxon>
        <taxon>Pseudomonadati</taxon>
        <taxon>Pseudomonadota</taxon>
        <taxon>Gammaproteobacteria</taxon>
        <taxon>Oceanospirillales</taxon>
        <taxon>Halomonadaceae</taxon>
        <taxon>Vreelandella</taxon>
    </lineage>
</organism>
<evidence type="ECO:0000313" key="1">
    <source>
        <dbReference type="EMBL" id="MBZ5486898.1"/>
    </source>
</evidence>
<gene>
    <name evidence="1" type="ORF">HW452_05100</name>
</gene>
<reference evidence="1" key="1">
    <citation type="submission" date="2020-06" db="EMBL/GenBank/DDBJ databases">
        <title>Whole Genome Sequence of Halomonas aquamarina MB598.</title>
        <authorList>
            <person name="Pervaiz M."/>
            <person name="Fariq A."/>
            <person name="Yasmin A."/>
            <person name="Welch M."/>
        </authorList>
    </citation>
    <scope>NUCLEOTIDE SEQUENCE</scope>
    <source>
        <strain evidence="1">MB598</strain>
    </source>
</reference>
<evidence type="ECO:0000313" key="2">
    <source>
        <dbReference type="Proteomes" id="UP001319846"/>
    </source>
</evidence>
<sequence length="354" mass="39955">MAEDKIVLTGIEHVFELIKDSSINDIGNLDFSKWPNLHITIEGDKYHGTITPELAKSLYDFVYQLKRGYAEIKYGTSNLQRLRKKDEALFDSITFKISEGSSDVISKGLERIFEAIAQAIKDGFKDMTPRQKIATIGLVVLIGAGYFAFDSYLDHQHAQEMAQIGNEAQNSAYAHTERMAELVAEVSGAGARADQAISGFRRHVEEGHRNIVHSVSDADHINYSGQSLNEVDIQRITHEMPVTADSETFTEIVTVEQMKRFVSRQEVRVSFYAPHFDRQITIKYDMGYLGAKKENRLMEAFSDNVRKAVEIEYSAVFNDDNGDFIRGTLISIGDVYDSPADWSDDLEDLDDEVE</sequence>
<protein>
    <submittedName>
        <fullName evidence="1">Uncharacterized protein</fullName>
    </submittedName>
</protein>
<name>A0ACC5VSN3_9GAMM</name>